<dbReference type="EnsemblMetazoa" id="XM_038204005.1">
    <property type="protein sequence ID" value="XP_038059933.1"/>
    <property type="gene ID" value="LOC119730934"/>
</dbReference>
<dbReference type="OrthoDB" id="9450131at2759"/>
<accession>A0A914A831</accession>
<keyword evidence="3" id="KW-1185">Reference proteome</keyword>
<dbReference type="GeneID" id="119730934"/>
<dbReference type="Proteomes" id="UP000887568">
    <property type="component" value="Unplaced"/>
</dbReference>
<feature type="compositionally biased region" description="Basic and acidic residues" evidence="1">
    <location>
        <begin position="9"/>
        <end position="20"/>
    </location>
</feature>
<evidence type="ECO:0000256" key="1">
    <source>
        <dbReference type="SAM" id="MobiDB-lite"/>
    </source>
</evidence>
<name>A0A914A831_PATMI</name>
<dbReference type="InterPro" id="IPR029021">
    <property type="entry name" value="Prot-tyrosine_phosphatase-like"/>
</dbReference>
<protein>
    <submittedName>
        <fullName evidence="2">Uncharacterized protein</fullName>
    </submittedName>
</protein>
<organism evidence="2 3">
    <name type="scientific">Patiria miniata</name>
    <name type="common">Bat star</name>
    <name type="synonym">Asterina miniata</name>
    <dbReference type="NCBI Taxonomy" id="46514"/>
    <lineage>
        <taxon>Eukaryota</taxon>
        <taxon>Metazoa</taxon>
        <taxon>Echinodermata</taxon>
        <taxon>Eleutherozoa</taxon>
        <taxon>Asterozoa</taxon>
        <taxon>Asteroidea</taxon>
        <taxon>Valvatacea</taxon>
        <taxon>Valvatida</taxon>
        <taxon>Asterinidae</taxon>
        <taxon>Patiria</taxon>
    </lineage>
</organism>
<reference evidence="2" key="1">
    <citation type="submission" date="2022-11" db="UniProtKB">
        <authorList>
            <consortium name="EnsemblMetazoa"/>
        </authorList>
    </citation>
    <scope>IDENTIFICATION</scope>
</reference>
<sequence>MDYTMDLPDDSRAARPDTERSSPSASDSRLPALEIGQALKARGQMLPESDDDSSSLGSDADIPLLSGRGHTPSTRATPSHKILSVISDAELRRMTLARPAPGGRYSGRSLRNAITALQKQIDKQDPVEEFKVLRNVKLTDNCEEAKKAVNKDKNRYRNVLPYDETRVVIEQAG</sequence>
<dbReference type="SUPFAM" id="SSF52799">
    <property type="entry name" value="(Phosphotyrosine protein) phosphatases II"/>
    <property type="match status" value="1"/>
</dbReference>
<feature type="region of interest" description="Disordered" evidence="1">
    <location>
        <begin position="1"/>
        <end position="80"/>
    </location>
</feature>
<dbReference type="Gene3D" id="3.90.190.10">
    <property type="entry name" value="Protein tyrosine phosphatase superfamily"/>
    <property type="match status" value="1"/>
</dbReference>
<evidence type="ECO:0000313" key="2">
    <source>
        <dbReference type="EnsemblMetazoa" id="XP_038059933.1"/>
    </source>
</evidence>
<proteinExistence type="predicted"/>
<dbReference type="PANTHER" id="PTHR46900">
    <property type="entry name" value="TYROSINE-PROTEIN PHOSPHATASE NON-RECEPTOR TYPE 13"/>
    <property type="match status" value="1"/>
</dbReference>
<dbReference type="InterPro" id="IPR052074">
    <property type="entry name" value="NonRcpt_TyrProt_Phosphatase"/>
</dbReference>
<dbReference type="AlphaFoldDB" id="A0A914A831"/>
<evidence type="ECO:0000313" key="3">
    <source>
        <dbReference type="Proteomes" id="UP000887568"/>
    </source>
</evidence>
<dbReference type="PANTHER" id="PTHR46900:SF2">
    <property type="entry name" value="TYROSINE-PROTEIN PHOSPHATASE NON-RECEPTOR TYPE 13"/>
    <property type="match status" value="1"/>
</dbReference>
<dbReference type="RefSeq" id="XP_038059933.1">
    <property type="nucleotide sequence ID" value="XM_038204005.1"/>
</dbReference>